<dbReference type="STRING" id="222136.BBW65_05970"/>
<evidence type="ECO:0008006" key="4">
    <source>
        <dbReference type="Google" id="ProtNLM"/>
    </source>
</evidence>
<accession>A0A1B1U6L5</accession>
<dbReference type="Proteomes" id="UP000092884">
    <property type="component" value="Chromosome"/>
</dbReference>
<proteinExistence type="predicted"/>
<organism evidence="2 3">
    <name type="scientific">Helicobacter enhydrae</name>
    <dbReference type="NCBI Taxonomy" id="222136"/>
    <lineage>
        <taxon>Bacteria</taxon>
        <taxon>Pseudomonadati</taxon>
        <taxon>Campylobacterota</taxon>
        <taxon>Epsilonproteobacteria</taxon>
        <taxon>Campylobacterales</taxon>
        <taxon>Helicobacteraceae</taxon>
        <taxon>Helicobacter</taxon>
    </lineage>
</organism>
<dbReference type="KEGG" id="het:BBW65_05970"/>
<keyword evidence="3" id="KW-1185">Reference proteome</keyword>
<feature type="signal peptide" evidence="1">
    <location>
        <begin position="1"/>
        <end position="19"/>
    </location>
</feature>
<feature type="chain" id="PRO_5008530208" description="Conjugal transfer protein TraF" evidence="1">
    <location>
        <begin position="20"/>
        <end position="379"/>
    </location>
</feature>
<evidence type="ECO:0000313" key="3">
    <source>
        <dbReference type="Proteomes" id="UP000092884"/>
    </source>
</evidence>
<protein>
    <recommendedName>
        <fullName evidence="4">Conjugal transfer protein TraF</fullName>
    </recommendedName>
</protein>
<sequence>MKKVSLVLASLLGFSSLHALEFGTMGSQAFGMAGTGVAVSKSPWGLYYNPALMSVDSGLKFGAFVGVQTKNHNVRQILTDPLLKMSQQDLTQLNGKNPALVENLKAKLTDNSLKINNQNGLVLQLPDLFGSLSVGAFTNFEGYSKVDLKTDDLHSQGLTQGSINVSSYALLEVPLGYSYQFDTAIGDISLGVAGKYLNLTAIDIKTALNPNASAQDSLNVLFKNANTQHSSSNFGVDAGLVYTPVDLLSIGVVGKYLNAPEFAILGKTYKIDPQVRAGLALNFPIVTLALDADITANKNFNQTFETQMVSFGTSVDLAFVALRAGLATDLKHTDDIIISAGLGLAFLDFGVQFGTKTNPYNGIQLPDYLALQLGLGFSF</sequence>
<evidence type="ECO:0000256" key="1">
    <source>
        <dbReference type="SAM" id="SignalP"/>
    </source>
</evidence>
<keyword evidence="1" id="KW-0732">Signal</keyword>
<gene>
    <name evidence="2" type="ORF">BBW65_05970</name>
</gene>
<reference evidence="3" key="1">
    <citation type="submission" date="2016-07" db="EMBL/GenBank/DDBJ databases">
        <authorList>
            <person name="Florea S."/>
            <person name="Webb J.S."/>
            <person name="Jaromczyk J."/>
            <person name="Schardl C.L."/>
        </authorList>
    </citation>
    <scope>NUCLEOTIDE SEQUENCE [LARGE SCALE GENOMIC DNA]</scope>
    <source>
        <strain evidence="3">MIT 01-6242</strain>
    </source>
</reference>
<dbReference type="OrthoDB" id="5365913at2"/>
<dbReference type="AlphaFoldDB" id="A0A1B1U6L5"/>
<name>A0A1B1U6L5_9HELI</name>
<dbReference type="EMBL" id="CP016503">
    <property type="protein sequence ID" value="ANV98371.1"/>
    <property type="molecule type" value="Genomic_DNA"/>
</dbReference>
<dbReference type="Gene3D" id="2.40.160.60">
    <property type="entry name" value="Outer membrane protein transport protein (OMPP1/FadL/TodX)"/>
    <property type="match status" value="1"/>
</dbReference>
<dbReference type="Pfam" id="PF13729">
    <property type="entry name" value="TraF_2"/>
    <property type="match status" value="1"/>
</dbReference>
<dbReference type="RefSeq" id="WP_066341032.1">
    <property type="nucleotide sequence ID" value="NZ_CP016503.1"/>
</dbReference>
<evidence type="ECO:0000313" key="2">
    <source>
        <dbReference type="EMBL" id="ANV98371.1"/>
    </source>
</evidence>
<dbReference type="InterPro" id="IPR032811">
    <property type="entry name" value="Put_conjugal_transfer"/>
</dbReference>